<dbReference type="Pfam" id="PF00563">
    <property type="entry name" value="EAL"/>
    <property type="match status" value="1"/>
</dbReference>
<proteinExistence type="predicted"/>
<dbReference type="PANTHER" id="PTHR33121">
    <property type="entry name" value="CYCLIC DI-GMP PHOSPHODIESTERASE PDEF"/>
    <property type="match status" value="1"/>
</dbReference>
<dbReference type="SUPFAM" id="SSF141868">
    <property type="entry name" value="EAL domain-like"/>
    <property type="match status" value="1"/>
</dbReference>
<dbReference type="OrthoDB" id="23692at2"/>
<dbReference type="PANTHER" id="PTHR33121:SF79">
    <property type="entry name" value="CYCLIC DI-GMP PHOSPHODIESTERASE PDED-RELATED"/>
    <property type="match status" value="1"/>
</dbReference>
<name>A0A017HC61_9RHOB</name>
<dbReference type="AlphaFoldDB" id="A0A017HC61"/>
<dbReference type="GO" id="GO:0071111">
    <property type="term" value="F:cyclic-guanylate-specific phosphodiesterase activity"/>
    <property type="evidence" value="ECO:0007669"/>
    <property type="project" value="InterPro"/>
</dbReference>
<dbReference type="EMBL" id="APGJ01000006">
    <property type="protein sequence ID" value="EYD72052.1"/>
    <property type="molecule type" value="Genomic_DNA"/>
</dbReference>
<dbReference type="Proteomes" id="UP000025047">
    <property type="component" value="Unassembled WGS sequence"/>
</dbReference>
<dbReference type="HOGENOM" id="CLU_000445_70_50_5"/>
<evidence type="ECO:0000259" key="1">
    <source>
        <dbReference type="PROSITE" id="PS50883"/>
    </source>
</evidence>
<dbReference type="InterPro" id="IPR035919">
    <property type="entry name" value="EAL_sf"/>
</dbReference>
<protein>
    <submittedName>
        <fullName evidence="2">Putative cyclic di-GMP phosphodiesterase, EAL domain protein</fullName>
    </submittedName>
</protein>
<dbReference type="eggNOG" id="COG2200">
    <property type="taxonomic scope" value="Bacteria"/>
</dbReference>
<evidence type="ECO:0000313" key="3">
    <source>
        <dbReference type="Proteomes" id="UP000025047"/>
    </source>
</evidence>
<comment type="caution">
    <text evidence="2">The sequence shown here is derived from an EMBL/GenBank/DDBJ whole genome shotgun (WGS) entry which is preliminary data.</text>
</comment>
<organism evidence="2 3">
    <name type="scientific">Limimaricola hongkongensis DSM 17492</name>
    <dbReference type="NCBI Taxonomy" id="1122180"/>
    <lineage>
        <taxon>Bacteria</taxon>
        <taxon>Pseudomonadati</taxon>
        <taxon>Pseudomonadota</taxon>
        <taxon>Alphaproteobacteria</taxon>
        <taxon>Rhodobacterales</taxon>
        <taxon>Paracoccaceae</taxon>
        <taxon>Limimaricola</taxon>
    </lineage>
</organism>
<dbReference type="STRING" id="1122180.Lokhon_02124"/>
<reference evidence="2 3" key="1">
    <citation type="submission" date="2013-03" db="EMBL/GenBank/DDBJ databases">
        <authorList>
            <person name="Fiebig A."/>
            <person name="Goeker M."/>
            <person name="Klenk H.-P.P."/>
        </authorList>
    </citation>
    <scope>NUCLEOTIDE SEQUENCE [LARGE SCALE GENOMIC DNA]</scope>
    <source>
        <strain evidence="2 3">DSM 17492</strain>
    </source>
</reference>
<dbReference type="CDD" id="cd01948">
    <property type="entry name" value="EAL"/>
    <property type="match status" value="1"/>
</dbReference>
<dbReference type="PROSITE" id="PS50883">
    <property type="entry name" value="EAL"/>
    <property type="match status" value="1"/>
</dbReference>
<dbReference type="Gene3D" id="3.20.20.450">
    <property type="entry name" value="EAL domain"/>
    <property type="match status" value="1"/>
</dbReference>
<evidence type="ECO:0000313" key="2">
    <source>
        <dbReference type="EMBL" id="EYD72052.1"/>
    </source>
</evidence>
<dbReference type="PATRIC" id="fig|1122180.6.peg.2108"/>
<dbReference type="InterPro" id="IPR001633">
    <property type="entry name" value="EAL_dom"/>
</dbReference>
<feature type="domain" description="EAL" evidence="1">
    <location>
        <begin position="20"/>
        <end position="268"/>
    </location>
</feature>
<sequence length="268" mass="29304">MSPRTDPPTDPFAQVRALDAADIPRLVQAALAERRTELAYQPVIVARSGMPVFHEGLIRLRDHAGRLLPARHFLPGVEDTALGRDLDRAALREGLEALRRAPRLRLSINMSARSIGDGRWRRALHDGLGRAPGMGERLILEISESSAMALPEVVCRFMAEMRPRGVSFALDEFGAGQTAFRHLRDFLFDMVKIDAHFVRGIGDDPDNQVLCGALIAVARQFGMASVASGVETGAEARMLAGIGADCLQGYLWGRPARQPRAPVRMALP</sequence>
<dbReference type="RefSeq" id="WP_017929595.1">
    <property type="nucleotide sequence ID" value="NZ_KB823002.1"/>
</dbReference>
<dbReference type="SMART" id="SM00052">
    <property type="entry name" value="EAL"/>
    <property type="match status" value="1"/>
</dbReference>
<dbReference type="InterPro" id="IPR050706">
    <property type="entry name" value="Cyclic-di-GMP_PDE-like"/>
</dbReference>
<keyword evidence="3" id="KW-1185">Reference proteome</keyword>
<gene>
    <name evidence="2" type="ORF">Lokhon_02124</name>
</gene>
<accession>A0A017HC61</accession>